<name>R8Y6X1_ACICA</name>
<dbReference type="InterPro" id="IPR013094">
    <property type="entry name" value="AB_hydrolase_3"/>
</dbReference>
<evidence type="ECO:0000256" key="3">
    <source>
        <dbReference type="SAM" id="SignalP"/>
    </source>
</evidence>
<feature type="signal peptide" evidence="3">
    <location>
        <begin position="1"/>
        <end position="22"/>
    </location>
</feature>
<dbReference type="PANTHER" id="PTHR48081">
    <property type="entry name" value="AB HYDROLASE SUPERFAMILY PROTEIN C4A8.06C"/>
    <property type="match status" value="1"/>
</dbReference>
<sequence>MKTLTSALALSVATLSGSNTFATSLPGVEHNTAKFLQSLEGGKPLETMTPAEARAVLVGAQAGPKVALPAAEVSEKTIHVNGSDLKLTIVRPVGSKQKTLPAFMYFHGGGWVLGDFPTHERLVRDLVVGSGAVAVFVNYSLSPEAGFGVAIEQAYAATKWVAEHGKEINIDGKRLAVAGNSAGGNIAAVVTLMANEKGTPALRSQVLLSPVTDANFDTPSYKQFANGYFLTKDLMVWFWDNYTSDAKARKQIYASPLQATTEQLKGLPPTLILTAEFDILRDEAEAYGRKLDAAGVQVNTVRYNGMIHDFGLLNVFSHLPASRSAMAQASQELKANLSK</sequence>
<dbReference type="GO" id="GO:0016787">
    <property type="term" value="F:hydrolase activity"/>
    <property type="evidence" value="ECO:0007669"/>
    <property type="project" value="UniProtKB-KW"/>
</dbReference>
<reference evidence="5 6" key="1">
    <citation type="submission" date="2013-02" db="EMBL/GenBank/DDBJ databases">
        <title>The Genome Sequence of Acinetobacter sp. ANC 3811.</title>
        <authorList>
            <consortium name="The Broad Institute Genome Sequencing Platform"/>
            <consortium name="The Broad Institute Genome Sequencing Center for Infectious Disease"/>
            <person name="Cerqueira G."/>
            <person name="Feldgarden M."/>
            <person name="Courvalin P."/>
            <person name="Perichon B."/>
            <person name="Grillot-Courvalin C."/>
            <person name="Clermont D."/>
            <person name="Rocha E."/>
            <person name="Yoon E.-J."/>
            <person name="Nemec A."/>
            <person name="Walker B."/>
            <person name="Young S.K."/>
            <person name="Zeng Q."/>
            <person name="Gargeya S."/>
            <person name="Fitzgerald M."/>
            <person name="Haas B."/>
            <person name="Abouelleil A."/>
            <person name="Alvarado L."/>
            <person name="Arachchi H.M."/>
            <person name="Berlin A.M."/>
            <person name="Chapman S.B."/>
            <person name="Dewar J."/>
            <person name="Goldberg J."/>
            <person name="Griggs A."/>
            <person name="Gujja S."/>
            <person name="Hansen M."/>
            <person name="Howarth C."/>
            <person name="Imamovic A."/>
            <person name="Larimer J."/>
            <person name="McCowan C."/>
            <person name="Murphy C."/>
            <person name="Neiman D."/>
            <person name="Pearson M."/>
            <person name="Priest M."/>
            <person name="Roberts A."/>
            <person name="Saif S."/>
            <person name="Shea T."/>
            <person name="Sisk P."/>
            <person name="Sykes S."/>
            <person name="Wortman J."/>
            <person name="Nusbaum C."/>
            <person name="Birren B."/>
        </authorList>
    </citation>
    <scope>NUCLEOTIDE SEQUENCE [LARGE SCALE GENOMIC DNA]</scope>
    <source>
        <strain evidence="5 6">ANC 3811</strain>
    </source>
</reference>
<dbReference type="Gene3D" id="3.40.50.1820">
    <property type="entry name" value="alpha/beta hydrolase"/>
    <property type="match status" value="1"/>
</dbReference>
<dbReference type="Pfam" id="PF07859">
    <property type="entry name" value="Abhydrolase_3"/>
    <property type="match status" value="1"/>
</dbReference>
<dbReference type="PROSITE" id="PS01173">
    <property type="entry name" value="LIPASE_GDXG_HIS"/>
    <property type="match status" value="1"/>
</dbReference>
<dbReference type="Proteomes" id="UP000014041">
    <property type="component" value="Unassembled WGS sequence"/>
</dbReference>
<comment type="similarity">
    <text evidence="1">Belongs to the 'GDXG' lipolytic enzyme family.</text>
</comment>
<dbReference type="PANTHER" id="PTHR48081:SF8">
    <property type="entry name" value="ALPHA_BETA HYDROLASE FOLD-3 DOMAIN-CONTAINING PROTEIN-RELATED"/>
    <property type="match status" value="1"/>
</dbReference>
<dbReference type="HOGENOM" id="CLU_012494_6_0_6"/>
<dbReference type="RefSeq" id="WP_016137797.1">
    <property type="nucleotide sequence ID" value="NZ_KB976986.1"/>
</dbReference>
<evidence type="ECO:0000313" key="6">
    <source>
        <dbReference type="Proteomes" id="UP000014041"/>
    </source>
</evidence>
<evidence type="ECO:0000256" key="1">
    <source>
        <dbReference type="ARBA" id="ARBA00010515"/>
    </source>
</evidence>
<feature type="chain" id="PRO_5004479374" description="Alpha/beta hydrolase fold-3 domain-containing protein" evidence="3">
    <location>
        <begin position="23"/>
        <end position="339"/>
    </location>
</feature>
<dbReference type="InterPro" id="IPR050300">
    <property type="entry name" value="GDXG_lipolytic_enzyme"/>
</dbReference>
<keyword evidence="3" id="KW-0732">Signal</keyword>
<protein>
    <recommendedName>
        <fullName evidence="4">Alpha/beta hydrolase fold-3 domain-containing protein</fullName>
    </recommendedName>
</protein>
<proteinExistence type="inferred from homology"/>
<keyword evidence="2" id="KW-0378">Hydrolase</keyword>
<gene>
    <name evidence="5" type="ORF">F935_00885</name>
</gene>
<dbReference type="InterPro" id="IPR029058">
    <property type="entry name" value="AB_hydrolase_fold"/>
</dbReference>
<organism evidence="5 6">
    <name type="scientific">Acinetobacter calcoaceticus ANC 3811</name>
    <dbReference type="NCBI Taxonomy" id="1217690"/>
    <lineage>
        <taxon>Bacteria</taxon>
        <taxon>Pseudomonadati</taxon>
        <taxon>Pseudomonadota</taxon>
        <taxon>Gammaproteobacteria</taxon>
        <taxon>Moraxellales</taxon>
        <taxon>Moraxellaceae</taxon>
        <taxon>Acinetobacter</taxon>
        <taxon>Acinetobacter calcoaceticus/baumannii complex</taxon>
    </lineage>
</organism>
<dbReference type="SUPFAM" id="SSF53474">
    <property type="entry name" value="alpha/beta-Hydrolases"/>
    <property type="match status" value="1"/>
</dbReference>
<dbReference type="PATRIC" id="fig|1217690.3.peg.862"/>
<comment type="caution">
    <text evidence="5">The sequence shown here is derived from an EMBL/GenBank/DDBJ whole genome shotgun (WGS) entry which is preliminary data.</text>
</comment>
<dbReference type="AlphaFoldDB" id="R8Y6X1"/>
<feature type="domain" description="Alpha/beta hydrolase fold-3" evidence="4">
    <location>
        <begin position="104"/>
        <end position="310"/>
    </location>
</feature>
<dbReference type="EMBL" id="APQJ01000005">
    <property type="protein sequence ID" value="EOQ65225.1"/>
    <property type="molecule type" value="Genomic_DNA"/>
</dbReference>
<evidence type="ECO:0000256" key="2">
    <source>
        <dbReference type="ARBA" id="ARBA00022801"/>
    </source>
</evidence>
<accession>R8Y6X1</accession>
<dbReference type="InterPro" id="IPR002168">
    <property type="entry name" value="Lipase_GDXG_HIS_AS"/>
</dbReference>
<evidence type="ECO:0000313" key="5">
    <source>
        <dbReference type="EMBL" id="EOQ65225.1"/>
    </source>
</evidence>
<evidence type="ECO:0000259" key="4">
    <source>
        <dbReference type="Pfam" id="PF07859"/>
    </source>
</evidence>